<dbReference type="Proteomes" id="UP000887458">
    <property type="component" value="Unassembled WGS sequence"/>
</dbReference>
<protein>
    <submittedName>
        <fullName evidence="1">Uncharacterized protein</fullName>
    </submittedName>
</protein>
<accession>A0ABQ8JTV4</accession>
<reference evidence="1 2" key="2">
    <citation type="journal article" date="2022" name="Mol. Biol. Evol.">
        <title>Comparative Genomics Reveals Insights into the Divergent Evolution of Astigmatic Mites and Household Pest Adaptations.</title>
        <authorList>
            <person name="Xiong Q."/>
            <person name="Wan A.T."/>
            <person name="Liu X."/>
            <person name="Fung C.S."/>
            <person name="Xiao X."/>
            <person name="Malainual N."/>
            <person name="Hou J."/>
            <person name="Wang L."/>
            <person name="Wang M."/>
            <person name="Yang K.Y."/>
            <person name="Cui Y."/>
            <person name="Leung E.L."/>
            <person name="Nong W."/>
            <person name="Shin S.K."/>
            <person name="Au S.W."/>
            <person name="Jeong K.Y."/>
            <person name="Chew F.T."/>
            <person name="Hui J.H."/>
            <person name="Leung T.F."/>
            <person name="Tungtrongchitr A."/>
            <person name="Zhong N."/>
            <person name="Liu Z."/>
            <person name="Tsui S.K."/>
        </authorList>
    </citation>
    <scope>NUCLEOTIDE SEQUENCE [LARGE SCALE GENOMIC DNA]</scope>
    <source>
        <strain evidence="1">Derp</strain>
    </source>
</reference>
<sequence>MLYCRLLKKINFIIHPSNALVLRLPASDPAPGSVKQYDAIFLKLIKLVAILCMVNNAVVETQPCAKASTTIDVSNRLRPEPPSSTGR</sequence>
<proteinExistence type="predicted"/>
<evidence type="ECO:0000313" key="2">
    <source>
        <dbReference type="Proteomes" id="UP000887458"/>
    </source>
</evidence>
<organism evidence="1 2">
    <name type="scientific">Dermatophagoides pteronyssinus</name>
    <name type="common">European house dust mite</name>
    <dbReference type="NCBI Taxonomy" id="6956"/>
    <lineage>
        <taxon>Eukaryota</taxon>
        <taxon>Metazoa</taxon>
        <taxon>Ecdysozoa</taxon>
        <taxon>Arthropoda</taxon>
        <taxon>Chelicerata</taxon>
        <taxon>Arachnida</taxon>
        <taxon>Acari</taxon>
        <taxon>Acariformes</taxon>
        <taxon>Sarcoptiformes</taxon>
        <taxon>Astigmata</taxon>
        <taxon>Psoroptidia</taxon>
        <taxon>Analgoidea</taxon>
        <taxon>Pyroglyphidae</taxon>
        <taxon>Dermatophagoidinae</taxon>
        <taxon>Dermatophagoides</taxon>
    </lineage>
</organism>
<gene>
    <name evidence="1" type="ORF">DERP_006956</name>
</gene>
<dbReference type="EMBL" id="NJHN03000012">
    <property type="protein sequence ID" value="KAH9426016.1"/>
    <property type="molecule type" value="Genomic_DNA"/>
</dbReference>
<reference evidence="1 2" key="1">
    <citation type="journal article" date="2018" name="J. Allergy Clin. Immunol.">
        <title>High-quality assembly of Dermatophagoides pteronyssinus genome and transcriptome reveals a wide range of novel allergens.</title>
        <authorList>
            <person name="Liu X.Y."/>
            <person name="Yang K.Y."/>
            <person name="Wang M.Q."/>
            <person name="Kwok J.S."/>
            <person name="Zeng X."/>
            <person name="Yang Z."/>
            <person name="Xiao X.J."/>
            <person name="Lau C.P."/>
            <person name="Li Y."/>
            <person name="Huang Z.M."/>
            <person name="Ba J.G."/>
            <person name="Yim A.K."/>
            <person name="Ouyang C.Y."/>
            <person name="Ngai S.M."/>
            <person name="Chan T.F."/>
            <person name="Leung E.L."/>
            <person name="Liu L."/>
            <person name="Liu Z.G."/>
            <person name="Tsui S.K."/>
        </authorList>
    </citation>
    <scope>NUCLEOTIDE SEQUENCE [LARGE SCALE GENOMIC DNA]</scope>
    <source>
        <strain evidence="1">Derp</strain>
    </source>
</reference>
<comment type="caution">
    <text evidence="1">The sequence shown here is derived from an EMBL/GenBank/DDBJ whole genome shotgun (WGS) entry which is preliminary data.</text>
</comment>
<evidence type="ECO:0000313" key="1">
    <source>
        <dbReference type="EMBL" id="KAH9426016.1"/>
    </source>
</evidence>
<name>A0ABQ8JTV4_DERPT</name>
<keyword evidence="2" id="KW-1185">Reference proteome</keyword>